<dbReference type="EMBL" id="BQNB010014104">
    <property type="protein sequence ID" value="GJT24052.1"/>
    <property type="molecule type" value="Genomic_DNA"/>
</dbReference>
<keyword evidence="4" id="KW-1185">Reference proteome</keyword>
<dbReference type="InterPro" id="IPR001584">
    <property type="entry name" value="Integrase_cat-core"/>
</dbReference>
<feature type="compositionally biased region" description="Basic and acidic residues" evidence="1">
    <location>
        <begin position="110"/>
        <end position="143"/>
    </location>
</feature>
<evidence type="ECO:0000259" key="2">
    <source>
        <dbReference type="PROSITE" id="PS50994"/>
    </source>
</evidence>
<dbReference type="PROSITE" id="PS50994">
    <property type="entry name" value="INTEGRASE"/>
    <property type="match status" value="1"/>
</dbReference>
<evidence type="ECO:0000313" key="4">
    <source>
        <dbReference type="Proteomes" id="UP001151760"/>
    </source>
</evidence>
<reference evidence="3" key="2">
    <citation type="submission" date="2022-01" db="EMBL/GenBank/DDBJ databases">
        <authorList>
            <person name="Yamashiro T."/>
            <person name="Shiraishi A."/>
            <person name="Satake H."/>
            <person name="Nakayama K."/>
        </authorList>
    </citation>
    <scope>NUCLEOTIDE SEQUENCE</scope>
</reference>
<dbReference type="PANTHER" id="PTHR42648">
    <property type="entry name" value="TRANSPOSASE, PUTATIVE-RELATED"/>
    <property type="match status" value="1"/>
</dbReference>
<proteinExistence type="predicted"/>
<comment type="caution">
    <text evidence="3">The sequence shown here is derived from an EMBL/GenBank/DDBJ whole genome shotgun (WGS) entry which is preliminary data.</text>
</comment>
<name>A0ABQ5CBY2_9ASTR</name>
<feature type="domain" description="Integrase catalytic" evidence="2">
    <location>
        <begin position="1"/>
        <end position="143"/>
    </location>
</feature>
<dbReference type="InterPro" id="IPR039537">
    <property type="entry name" value="Retrotran_Ty1/copia-like"/>
</dbReference>
<gene>
    <name evidence="3" type="ORF">Tco_0893989</name>
</gene>
<evidence type="ECO:0000256" key="1">
    <source>
        <dbReference type="SAM" id="MobiDB-lite"/>
    </source>
</evidence>
<dbReference type="PANTHER" id="PTHR42648:SF20">
    <property type="entry name" value="RNA-DIRECTED DNA POLYMERASE"/>
    <property type="match status" value="1"/>
</dbReference>
<dbReference type="InterPro" id="IPR012337">
    <property type="entry name" value="RNaseH-like_sf"/>
</dbReference>
<dbReference type="CDD" id="cd09272">
    <property type="entry name" value="RNase_HI_RT_Ty1"/>
    <property type="match status" value="1"/>
</dbReference>
<dbReference type="InterPro" id="IPR036397">
    <property type="entry name" value="RNaseH_sf"/>
</dbReference>
<dbReference type="SUPFAM" id="SSF53098">
    <property type="entry name" value="Ribonuclease H-like"/>
    <property type="match status" value="1"/>
</dbReference>
<protein>
    <submittedName>
        <fullName evidence="3">DNA polymerase zeta catalytic subunit-like protein</fullName>
    </submittedName>
</protein>
<dbReference type="Proteomes" id="UP001151760">
    <property type="component" value="Unassembled WGS sequence"/>
</dbReference>
<feature type="region of interest" description="Disordered" evidence="1">
    <location>
        <begin position="109"/>
        <end position="151"/>
    </location>
</feature>
<reference evidence="3" key="1">
    <citation type="journal article" date="2022" name="Int. J. Mol. Sci.">
        <title>Draft Genome of Tanacetum Coccineum: Genomic Comparison of Closely Related Tanacetum-Family Plants.</title>
        <authorList>
            <person name="Yamashiro T."/>
            <person name="Shiraishi A."/>
            <person name="Nakayama K."/>
            <person name="Satake H."/>
        </authorList>
    </citation>
    <scope>NUCLEOTIDE SEQUENCE</scope>
</reference>
<organism evidence="3 4">
    <name type="scientific">Tanacetum coccineum</name>
    <dbReference type="NCBI Taxonomy" id="301880"/>
    <lineage>
        <taxon>Eukaryota</taxon>
        <taxon>Viridiplantae</taxon>
        <taxon>Streptophyta</taxon>
        <taxon>Embryophyta</taxon>
        <taxon>Tracheophyta</taxon>
        <taxon>Spermatophyta</taxon>
        <taxon>Magnoliopsida</taxon>
        <taxon>eudicotyledons</taxon>
        <taxon>Gunneridae</taxon>
        <taxon>Pentapetalae</taxon>
        <taxon>asterids</taxon>
        <taxon>campanulids</taxon>
        <taxon>Asterales</taxon>
        <taxon>Asteraceae</taxon>
        <taxon>Asteroideae</taxon>
        <taxon>Anthemideae</taxon>
        <taxon>Anthemidinae</taxon>
        <taxon>Tanacetum</taxon>
    </lineage>
</organism>
<accession>A0ABQ5CBY2</accession>
<evidence type="ECO:0000313" key="3">
    <source>
        <dbReference type="EMBL" id="GJT24052.1"/>
    </source>
</evidence>
<sequence>MSHPVFPLLAGCDKNQLGKNIKVVRSGRGVEYVSSFADLCAKHRIRYEFTAPYSPQQNGIVERKNCTLKELRGGKEKEETPYELWMGRKPSYQYLQVWGCLAKESGSSSRIDDEVVQDNRQRDDNDLQDERQDQPKEEKVEPRRSKKERTKKSFGPDFVSFMVENDPSSYREAITSSEGPRWKEAIKSEMDSILQNHTWELLDLPSGCKPLGYKWIFEKKMKADGTIDNHNYGLHYDRYLAIIEGYNDANWISDIKDSRSTGGYMFTLGWATISWKSSKKTVIAKSMMESEFITLDKCREEAEWLRQFVEDIPRWPKPVTAISIHCDSQSAIGRDHSIMYNRKYRHIRRRHNLIRQLLSTGVVSIDYVKSRDNIADPVIIRIFTLFYDSILSIINF</sequence>
<dbReference type="Gene3D" id="3.30.420.10">
    <property type="entry name" value="Ribonuclease H-like superfamily/Ribonuclease H"/>
    <property type="match status" value="1"/>
</dbReference>